<organism evidence="1 2">
    <name type="scientific">Ruminococcus turbiniformis</name>
    <dbReference type="NCBI Taxonomy" id="2881258"/>
    <lineage>
        <taxon>Bacteria</taxon>
        <taxon>Bacillati</taxon>
        <taxon>Bacillota</taxon>
        <taxon>Clostridia</taxon>
        <taxon>Eubacteriales</taxon>
        <taxon>Oscillospiraceae</taxon>
        <taxon>Ruminococcus</taxon>
    </lineage>
</organism>
<comment type="caution">
    <text evidence="1">The sequence shown here is derived from an EMBL/GenBank/DDBJ whole genome shotgun (WGS) entry which is preliminary data.</text>
</comment>
<dbReference type="Proteomes" id="UP001198151">
    <property type="component" value="Unassembled WGS sequence"/>
</dbReference>
<gene>
    <name evidence="1" type="ORF">LKD70_03850</name>
</gene>
<dbReference type="RefSeq" id="WP_227706718.1">
    <property type="nucleotide sequence ID" value="NZ_JAJEQX010000004.1"/>
</dbReference>
<proteinExistence type="predicted"/>
<evidence type="ECO:0000313" key="1">
    <source>
        <dbReference type="EMBL" id="MCC2253577.1"/>
    </source>
</evidence>
<dbReference type="EMBL" id="JAJEQX010000004">
    <property type="protein sequence ID" value="MCC2253577.1"/>
    <property type="molecule type" value="Genomic_DNA"/>
</dbReference>
<accession>A0ABS8FUC4</accession>
<name>A0ABS8FUC4_9FIRM</name>
<sequence length="119" mass="13819">MATITRHGKKRLKQRAGLHKKAAARIVDRAYTEGICRENTKGRLRKWMDGIWRYNKNAIPLLYGEKCYIFSKEQRLITIINIPADLTKDKKKMIHSGNHGRKEETTISPILVEDVNYPV</sequence>
<evidence type="ECO:0008006" key="3">
    <source>
        <dbReference type="Google" id="ProtNLM"/>
    </source>
</evidence>
<keyword evidence="2" id="KW-1185">Reference proteome</keyword>
<protein>
    <recommendedName>
        <fullName evidence="3">50S ribosomal protein L20</fullName>
    </recommendedName>
</protein>
<evidence type="ECO:0000313" key="2">
    <source>
        <dbReference type="Proteomes" id="UP001198151"/>
    </source>
</evidence>
<reference evidence="1 2" key="1">
    <citation type="submission" date="2021-10" db="EMBL/GenBank/DDBJ databases">
        <title>Anaerobic single-cell dispensing facilitates the cultivation of human gut bacteria.</title>
        <authorList>
            <person name="Afrizal A."/>
        </authorList>
    </citation>
    <scope>NUCLEOTIDE SEQUENCE [LARGE SCALE GENOMIC DNA]</scope>
    <source>
        <strain evidence="1 2">CLA-AA-H200</strain>
    </source>
</reference>